<dbReference type="Proteomes" id="UP000810292">
    <property type="component" value="Unassembled WGS sequence"/>
</dbReference>
<evidence type="ECO:0000313" key="1">
    <source>
        <dbReference type="EMBL" id="MBO8469187.1"/>
    </source>
</evidence>
<accession>A0A9D9NCX7</accession>
<gene>
    <name evidence="1" type="ORF">IAA72_05330</name>
</gene>
<name>A0A9D9NCX7_9SPIO</name>
<evidence type="ECO:0000313" key="2">
    <source>
        <dbReference type="Proteomes" id="UP000810292"/>
    </source>
</evidence>
<reference evidence="1" key="1">
    <citation type="submission" date="2020-10" db="EMBL/GenBank/DDBJ databases">
        <authorList>
            <person name="Gilroy R."/>
        </authorList>
    </citation>
    <scope>NUCLEOTIDE SEQUENCE</scope>
    <source>
        <strain evidence="1">14700</strain>
    </source>
</reference>
<reference evidence="1" key="2">
    <citation type="journal article" date="2021" name="PeerJ">
        <title>Extensive microbial diversity within the chicken gut microbiome revealed by metagenomics and culture.</title>
        <authorList>
            <person name="Gilroy R."/>
            <person name="Ravi A."/>
            <person name="Getino M."/>
            <person name="Pursley I."/>
            <person name="Horton D.L."/>
            <person name="Alikhan N.F."/>
            <person name="Baker D."/>
            <person name="Gharbi K."/>
            <person name="Hall N."/>
            <person name="Watson M."/>
            <person name="Adriaenssens E.M."/>
            <person name="Foster-Nyarko E."/>
            <person name="Jarju S."/>
            <person name="Secka A."/>
            <person name="Antonio M."/>
            <person name="Oren A."/>
            <person name="Chaudhuri R.R."/>
            <person name="La Ragione R."/>
            <person name="Hildebrand F."/>
            <person name="Pallen M.J."/>
        </authorList>
    </citation>
    <scope>NUCLEOTIDE SEQUENCE</scope>
    <source>
        <strain evidence="1">14700</strain>
    </source>
</reference>
<organism evidence="1 2">
    <name type="scientific">Candidatus Ornithospirochaeta stercoravium</name>
    <dbReference type="NCBI Taxonomy" id="2840897"/>
    <lineage>
        <taxon>Bacteria</taxon>
        <taxon>Pseudomonadati</taxon>
        <taxon>Spirochaetota</taxon>
        <taxon>Spirochaetia</taxon>
        <taxon>Spirochaetales</taxon>
        <taxon>Spirochaetaceae</taxon>
        <taxon>Spirochaetaceae incertae sedis</taxon>
        <taxon>Candidatus Ornithospirochaeta</taxon>
    </lineage>
</organism>
<proteinExistence type="predicted"/>
<dbReference type="AlphaFoldDB" id="A0A9D9NCX7"/>
<sequence>MDGKLVKVKRLEVKTGETATIETNLIELTPDIIKALIIGTEQDSVDFEGYKEIVSRAQLNDGDYLENFGYIGHRIDGRPIIIIFPNARVSGGFSINGQNKTAGVVTATFECVADLSSECDRLPYRIIYPKEETV</sequence>
<dbReference type="EMBL" id="JADIMF010000083">
    <property type="protein sequence ID" value="MBO8469187.1"/>
    <property type="molecule type" value="Genomic_DNA"/>
</dbReference>
<protein>
    <submittedName>
        <fullName evidence="1">Uncharacterized protein</fullName>
    </submittedName>
</protein>
<comment type="caution">
    <text evidence="1">The sequence shown here is derived from an EMBL/GenBank/DDBJ whole genome shotgun (WGS) entry which is preliminary data.</text>
</comment>